<accession>F5L4Z3</accession>
<name>F5L4Z3_CALTT</name>
<evidence type="ECO:0000256" key="1">
    <source>
        <dbReference type="SAM" id="Phobius"/>
    </source>
</evidence>
<feature type="transmembrane region" description="Helical" evidence="1">
    <location>
        <begin position="6"/>
        <end position="22"/>
    </location>
</feature>
<dbReference type="Proteomes" id="UP000010716">
    <property type="component" value="Unassembled WGS sequence"/>
</dbReference>
<comment type="caution">
    <text evidence="2">The sequence shown here is derived from an EMBL/GenBank/DDBJ whole genome shotgun (WGS) entry which is preliminary data.</text>
</comment>
<reference evidence="2 3" key="1">
    <citation type="journal article" date="2011" name="J. Bacteriol.">
        <title>Draft genome sequence of the thermoalkaliphilic Caldalkalibacillus thermarum strain TA2.A1.</title>
        <authorList>
            <person name="Kalamorz F."/>
            <person name="Keis S."/>
            <person name="McMillan D.G."/>
            <person name="Olsson K."/>
            <person name="Stanton J.A."/>
            <person name="Stockwell P."/>
            <person name="Black M.A."/>
            <person name="Klingeman D.M."/>
            <person name="Land M.L."/>
            <person name="Han C.S."/>
            <person name="Martin S.L."/>
            <person name="Becher S.A."/>
            <person name="Peddie C.J."/>
            <person name="Morgan H.W."/>
            <person name="Matthies D."/>
            <person name="Preiss L."/>
            <person name="Meier T."/>
            <person name="Brown S.D."/>
            <person name="Cook G.M."/>
        </authorList>
    </citation>
    <scope>NUCLEOTIDE SEQUENCE [LARGE SCALE GENOMIC DNA]</scope>
    <source>
        <strain evidence="2 3">TA2.A1</strain>
    </source>
</reference>
<keyword evidence="1" id="KW-0812">Transmembrane</keyword>
<proteinExistence type="predicted"/>
<evidence type="ECO:0000313" key="2">
    <source>
        <dbReference type="EMBL" id="EGL83606.1"/>
    </source>
</evidence>
<protein>
    <submittedName>
        <fullName evidence="2">Uncharacterized protein</fullName>
    </submittedName>
</protein>
<sequence length="39" mass="4404">MYLITILVYLVIIVAIGILFKNQNRNIEDFALAGRKGLP</sequence>
<dbReference type="EMBL" id="AFCE01000095">
    <property type="protein sequence ID" value="EGL83606.1"/>
    <property type="molecule type" value="Genomic_DNA"/>
</dbReference>
<evidence type="ECO:0000313" key="3">
    <source>
        <dbReference type="Proteomes" id="UP000010716"/>
    </source>
</evidence>
<organism evidence="2 3">
    <name type="scientific">Caldalkalibacillus thermarum (strain TA2.A1)</name>
    <dbReference type="NCBI Taxonomy" id="986075"/>
    <lineage>
        <taxon>Bacteria</taxon>
        <taxon>Bacillati</taxon>
        <taxon>Bacillota</taxon>
        <taxon>Bacilli</taxon>
        <taxon>Bacillales</taxon>
        <taxon>Bacillaceae</taxon>
        <taxon>Caldalkalibacillus</taxon>
    </lineage>
</organism>
<keyword evidence="1" id="KW-1133">Transmembrane helix</keyword>
<dbReference type="AlphaFoldDB" id="F5L4Z3"/>
<keyword evidence="1" id="KW-0472">Membrane</keyword>
<gene>
    <name evidence="2" type="ORF">CathTA2_0856</name>
</gene>